<proteinExistence type="predicted"/>
<dbReference type="CDD" id="cd07436">
    <property type="entry name" value="PHP_PolX"/>
    <property type="match status" value="1"/>
</dbReference>
<dbReference type="InterPro" id="IPR050243">
    <property type="entry name" value="PHP_phosphatase"/>
</dbReference>
<evidence type="ECO:0000256" key="1">
    <source>
        <dbReference type="ARBA" id="ARBA00022634"/>
    </source>
</evidence>
<dbReference type="InterPro" id="IPR002054">
    <property type="entry name" value="DNA-dir_DNA_pol_X"/>
</dbReference>
<feature type="domain" description="DNA-directed DNA polymerase X" evidence="5">
    <location>
        <begin position="1"/>
        <end position="305"/>
    </location>
</feature>
<dbReference type="PANTHER" id="PTHR36928:SF1">
    <property type="entry name" value="PHOSPHATASE YCDX-RELATED"/>
    <property type="match status" value="1"/>
</dbReference>
<keyword evidence="7" id="KW-1185">Reference proteome</keyword>
<dbReference type="SUPFAM" id="SSF89550">
    <property type="entry name" value="PHP domain-like"/>
    <property type="match status" value="1"/>
</dbReference>
<dbReference type="InterPro" id="IPR010994">
    <property type="entry name" value="RuvA_2-like"/>
</dbReference>
<dbReference type="HOGENOM" id="CLU_017729_1_0_10"/>
<feature type="domain" description="Helix-hairpin-helix DNA-binding motif class 1" evidence="3">
    <location>
        <begin position="50"/>
        <end position="69"/>
    </location>
</feature>
<dbReference type="InterPro" id="IPR004013">
    <property type="entry name" value="PHP_dom"/>
</dbReference>
<evidence type="ECO:0000259" key="5">
    <source>
        <dbReference type="SMART" id="SM00483"/>
    </source>
</evidence>
<feature type="domain" description="Polymerase/histidinol phosphatase N-terminal" evidence="4">
    <location>
        <begin position="329"/>
        <end position="408"/>
    </location>
</feature>
<keyword evidence="6" id="KW-0378">Hydrolase</keyword>
<dbReference type="InterPro" id="IPR047967">
    <property type="entry name" value="PolX_PHP"/>
</dbReference>
<dbReference type="GO" id="GO:0042578">
    <property type="term" value="F:phosphoric ester hydrolase activity"/>
    <property type="evidence" value="ECO:0007669"/>
    <property type="project" value="TreeGrafter"/>
</dbReference>
<dbReference type="PIRSF" id="PIRSF005047">
    <property type="entry name" value="UCP005047_YshC"/>
    <property type="match status" value="1"/>
</dbReference>
<dbReference type="eggNOG" id="COG1796">
    <property type="taxonomic scope" value="Bacteria"/>
</dbReference>
<evidence type="ECO:0000259" key="4">
    <source>
        <dbReference type="SMART" id="SM00481"/>
    </source>
</evidence>
<dbReference type="GO" id="GO:0003887">
    <property type="term" value="F:DNA-directed DNA polymerase activity"/>
    <property type="evidence" value="ECO:0007669"/>
    <property type="project" value="InterPro"/>
</dbReference>
<keyword evidence="1" id="KW-0237">DNA synthesis</keyword>
<dbReference type="GO" id="GO:0005829">
    <property type="term" value="C:cytosol"/>
    <property type="evidence" value="ECO:0007669"/>
    <property type="project" value="TreeGrafter"/>
</dbReference>
<dbReference type="Proteomes" id="UP000010796">
    <property type="component" value="Chromosome"/>
</dbReference>
<dbReference type="AlphaFoldDB" id="L0G739"/>
<dbReference type="GO" id="GO:0006281">
    <property type="term" value="P:DNA repair"/>
    <property type="evidence" value="ECO:0007669"/>
    <property type="project" value="InterPro"/>
</dbReference>
<organism evidence="6 7">
    <name type="scientific">Echinicola vietnamensis (strain DSM 17526 / LMG 23754 / KMM 6221)</name>
    <dbReference type="NCBI Taxonomy" id="926556"/>
    <lineage>
        <taxon>Bacteria</taxon>
        <taxon>Pseudomonadati</taxon>
        <taxon>Bacteroidota</taxon>
        <taxon>Cytophagia</taxon>
        <taxon>Cytophagales</taxon>
        <taxon>Cyclobacteriaceae</taxon>
        <taxon>Echinicola</taxon>
    </lineage>
</organism>
<dbReference type="InterPro" id="IPR016195">
    <property type="entry name" value="Pol/histidinol_Pase-like"/>
</dbReference>
<accession>L0G739</accession>
<dbReference type="GO" id="GO:0003677">
    <property type="term" value="F:DNA binding"/>
    <property type="evidence" value="ECO:0007669"/>
    <property type="project" value="InterPro"/>
</dbReference>
<reference evidence="7" key="1">
    <citation type="submission" date="2012-02" db="EMBL/GenBank/DDBJ databases">
        <title>The complete genome of Echinicola vietnamensis DSM 17526.</title>
        <authorList>
            <person name="Lucas S."/>
            <person name="Copeland A."/>
            <person name="Lapidus A."/>
            <person name="Glavina del Rio T."/>
            <person name="Dalin E."/>
            <person name="Tice H."/>
            <person name="Bruce D."/>
            <person name="Goodwin L."/>
            <person name="Pitluck S."/>
            <person name="Peters L."/>
            <person name="Ovchinnikova G."/>
            <person name="Teshima H."/>
            <person name="Kyrpides N."/>
            <person name="Mavromatis K."/>
            <person name="Ivanova N."/>
            <person name="Brettin T."/>
            <person name="Detter J.C."/>
            <person name="Han C."/>
            <person name="Larimer F."/>
            <person name="Land M."/>
            <person name="Hauser L."/>
            <person name="Markowitz V."/>
            <person name="Cheng J.-F."/>
            <person name="Hugenholtz P."/>
            <person name="Woyke T."/>
            <person name="Wu D."/>
            <person name="Brambilla E."/>
            <person name="Klenk H.-P."/>
            <person name="Eisen J.A."/>
        </authorList>
    </citation>
    <scope>NUCLEOTIDE SEQUENCE [LARGE SCALE GENOMIC DNA]</scope>
    <source>
        <strain evidence="7">DSM 17526 / LMG 23754 / KMM 6221</strain>
    </source>
</reference>
<dbReference type="SMART" id="SM00483">
    <property type="entry name" value="POLXc"/>
    <property type="match status" value="1"/>
</dbReference>
<dbReference type="RefSeq" id="WP_015268353.1">
    <property type="nucleotide sequence ID" value="NC_019904.1"/>
</dbReference>
<gene>
    <name evidence="6" type="ordered locus">Echvi_4664</name>
</gene>
<dbReference type="KEGG" id="evi:Echvi_4664"/>
<dbReference type="SMART" id="SM00481">
    <property type="entry name" value="POLIIIAc"/>
    <property type="match status" value="1"/>
</dbReference>
<dbReference type="Pfam" id="PF14716">
    <property type="entry name" value="HHH_8"/>
    <property type="match status" value="1"/>
</dbReference>
<name>L0G739_ECHVK</name>
<dbReference type="PANTHER" id="PTHR36928">
    <property type="entry name" value="PHOSPHATASE YCDX-RELATED"/>
    <property type="match status" value="1"/>
</dbReference>
<dbReference type="InterPro" id="IPR003141">
    <property type="entry name" value="Pol/His_phosphatase_N"/>
</dbReference>
<dbReference type="InterPro" id="IPR027421">
    <property type="entry name" value="DNA_pol_lamdba_lyase_dom_sf"/>
</dbReference>
<dbReference type="SUPFAM" id="SSF47781">
    <property type="entry name" value="RuvA domain 2-like"/>
    <property type="match status" value="1"/>
</dbReference>
<dbReference type="Pfam" id="PF02811">
    <property type="entry name" value="PHP"/>
    <property type="match status" value="1"/>
</dbReference>
<evidence type="ECO:0000313" key="7">
    <source>
        <dbReference type="Proteomes" id="UP000010796"/>
    </source>
</evidence>
<feature type="domain" description="Helix-hairpin-helix DNA-binding motif class 1" evidence="3">
    <location>
        <begin position="125"/>
        <end position="144"/>
    </location>
</feature>
<feature type="domain" description="Helix-hairpin-helix DNA-binding motif class 1" evidence="3">
    <location>
        <begin position="90"/>
        <end position="109"/>
    </location>
</feature>
<dbReference type="Gene3D" id="1.10.150.20">
    <property type="entry name" value="5' to 3' exonuclease, C-terminal subdomain"/>
    <property type="match status" value="1"/>
</dbReference>
<dbReference type="InterPro" id="IPR022311">
    <property type="entry name" value="PolX-like"/>
</dbReference>
<dbReference type="eggNOG" id="COG1387">
    <property type="taxonomic scope" value="Bacteria"/>
</dbReference>
<dbReference type="Pfam" id="PF14520">
    <property type="entry name" value="HHH_5"/>
    <property type="match status" value="1"/>
</dbReference>
<dbReference type="SMART" id="SM00278">
    <property type="entry name" value="HhH1"/>
    <property type="match status" value="3"/>
</dbReference>
<dbReference type="Gene3D" id="1.10.150.110">
    <property type="entry name" value="DNA polymerase beta, N-terminal domain-like"/>
    <property type="match status" value="1"/>
</dbReference>
<dbReference type="InterPro" id="IPR003583">
    <property type="entry name" value="Hlx-hairpin-Hlx_DNA-bd_motif"/>
</dbReference>
<dbReference type="OrthoDB" id="9808747at2"/>
<dbReference type="SUPFAM" id="SSF47802">
    <property type="entry name" value="DNA polymerase beta, N-terminal domain-like"/>
    <property type="match status" value="1"/>
</dbReference>
<evidence type="ECO:0000259" key="3">
    <source>
        <dbReference type="SMART" id="SM00278"/>
    </source>
</evidence>
<dbReference type="STRING" id="926556.Echvi_4664"/>
<evidence type="ECO:0000313" key="6">
    <source>
        <dbReference type="EMBL" id="AGA80831.1"/>
    </source>
</evidence>
<dbReference type="PATRIC" id="fig|926556.3.peg.4930"/>
<dbReference type="GO" id="GO:0008270">
    <property type="term" value="F:zinc ion binding"/>
    <property type="evidence" value="ECO:0007669"/>
    <property type="project" value="TreeGrafter"/>
</dbReference>
<dbReference type="EMBL" id="CP003346">
    <property type="protein sequence ID" value="AGA80831.1"/>
    <property type="molecule type" value="Genomic_DNA"/>
</dbReference>
<keyword evidence="2" id="KW-0235">DNA replication</keyword>
<dbReference type="Gene3D" id="3.20.20.140">
    <property type="entry name" value="Metal-dependent hydrolases"/>
    <property type="match status" value="1"/>
</dbReference>
<protein>
    <submittedName>
        <fullName evidence="6">PHP family phosphohydrolase, histidinol phosphatase</fullName>
    </submittedName>
</protein>
<dbReference type="InterPro" id="IPR010996">
    <property type="entry name" value="HHH_MUS81"/>
</dbReference>
<sequence>MDNKNITKILKLTAQLMELHEVNTFKIRSYTSAIYSIDQGNISLEKLDKEALQKINGIGKSIAEVIVQLQETGTHEYLEELLKETPKGLLEVLEIKGLGPKKIKTLWKTLHITSVHELLEACQSGEVAKIKGFGKKTQESIIQSLEFMASNQGKWHYADVEEAVETLHDDLVQLFGDDAVSLTGAYSRKNEIIEQVEWLIKSEDPKAVFKKLSSLKPLQQDKKTSSPFTWRGKLGERDLSAVIFVTSPSTFVNEQLLRSASRAHLLAPLEDGTPLGSYFKAGQFESQEAAYKAAGLAYVVPELREGQFEIALAKENKLPVLLEEKDLKGILHNHSTYSDGKHTLKEMADYCQELGYEYLGISDHSRTAMYAGGLDIDKVVEQQAEIKRLNEEMAPFRIFSGIESDILVDGSLDYPDEVLASFDFIVSSIHSGLSMTRKKATARLIKAIENPYTTILGHPTGRLLLRREGYPVDHKAIIDACAENKVVIEINANPWRLDLDWRWVHYAMDKEVMLSINPDAHEKKGYFHMKYGVLTGRKGGLTKAMTLNAMGVQAIGEYFDKRKENIKK</sequence>
<evidence type="ECO:0000256" key="2">
    <source>
        <dbReference type="ARBA" id="ARBA00022705"/>
    </source>
</evidence>